<comment type="caution">
    <text evidence="5">The sequence shown here is derived from an EMBL/GenBank/DDBJ whole genome shotgun (WGS) entry which is preliminary data.</text>
</comment>
<evidence type="ECO:0000259" key="4">
    <source>
        <dbReference type="SMART" id="SM00479"/>
    </source>
</evidence>
<protein>
    <recommendedName>
        <fullName evidence="4">Exonuclease domain-containing protein</fullName>
    </recommendedName>
</protein>
<dbReference type="PANTHER" id="PTHR30231:SF4">
    <property type="entry name" value="PROTEIN NEN2"/>
    <property type="match status" value="1"/>
</dbReference>
<dbReference type="GO" id="GO:0005829">
    <property type="term" value="C:cytosol"/>
    <property type="evidence" value="ECO:0007669"/>
    <property type="project" value="TreeGrafter"/>
</dbReference>
<evidence type="ECO:0000313" key="6">
    <source>
        <dbReference type="Proteomes" id="UP000252558"/>
    </source>
</evidence>
<gene>
    <name evidence="5" type="ORF">DU002_16630</name>
</gene>
<name>A0A368N4B0_9GAMM</name>
<dbReference type="EMBL" id="QPID01000011">
    <property type="protein sequence ID" value="RCU45338.1"/>
    <property type="molecule type" value="Genomic_DNA"/>
</dbReference>
<dbReference type="GO" id="GO:0003676">
    <property type="term" value="F:nucleic acid binding"/>
    <property type="evidence" value="ECO:0007669"/>
    <property type="project" value="InterPro"/>
</dbReference>
<evidence type="ECO:0000256" key="2">
    <source>
        <dbReference type="ARBA" id="ARBA00022801"/>
    </source>
</evidence>
<organism evidence="5 6">
    <name type="scientific">Corallincola holothuriorum</name>
    <dbReference type="NCBI Taxonomy" id="2282215"/>
    <lineage>
        <taxon>Bacteria</taxon>
        <taxon>Pseudomonadati</taxon>
        <taxon>Pseudomonadota</taxon>
        <taxon>Gammaproteobacteria</taxon>
        <taxon>Alteromonadales</taxon>
        <taxon>Psychromonadaceae</taxon>
        <taxon>Corallincola</taxon>
    </lineage>
</organism>
<keyword evidence="1" id="KW-0540">Nuclease</keyword>
<dbReference type="AlphaFoldDB" id="A0A368N4B0"/>
<feature type="domain" description="Exonuclease" evidence="4">
    <location>
        <begin position="57"/>
        <end position="230"/>
    </location>
</feature>
<keyword evidence="3" id="KW-0269">Exonuclease</keyword>
<dbReference type="PANTHER" id="PTHR30231">
    <property type="entry name" value="DNA POLYMERASE III SUBUNIT EPSILON"/>
    <property type="match status" value="1"/>
</dbReference>
<evidence type="ECO:0000313" key="5">
    <source>
        <dbReference type="EMBL" id="RCU45338.1"/>
    </source>
</evidence>
<sequence length="242" mass="26585">MCRRARLNALANLLPLALWRPWIRWQSQRLSPQLPAPLRDYYQGVADAVTGNIAEAKLLALDLELTALTPDKGEIVSVGCVPIDNLGIQLAGAQQWIVQPKGGVGESAVHHQLTDTAVNAGEALAGVLPKLLQQAEGRILLIHHAELDLAFIRQALQTEYGLVPPLPAIDTMHLAAAIQRYHHPEQPPNRLRLSELRQDYQLPAHHGHQALTDAIACAELFFAQLSHRYQQAPDVSALLSAR</sequence>
<accession>A0A368N4B0</accession>
<dbReference type="GO" id="GO:0008408">
    <property type="term" value="F:3'-5' exonuclease activity"/>
    <property type="evidence" value="ECO:0007669"/>
    <property type="project" value="TreeGrafter"/>
</dbReference>
<proteinExistence type="predicted"/>
<dbReference type="InterPro" id="IPR036397">
    <property type="entry name" value="RNaseH_sf"/>
</dbReference>
<dbReference type="Pfam" id="PF00929">
    <property type="entry name" value="RNase_T"/>
    <property type="match status" value="1"/>
</dbReference>
<dbReference type="Proteomes" id="UP000252558">
    <property type="component" value="Unassembled WGS sequence"/>
</dbReference>
<dbReference type="InterPro" id="IPR012337">
    <property type="entry name" value="RNaseH-like_sf"/>
</dbReference>
<dbReference type="SUPFAM" id="SSF53098">
    <property type="entry name" value="Ribonuclease H-like"/>
    <property type="match status" value="1"/>
</dbReference>
<dbReference type="GO" id="GO:0006259">
    <property type="term" value="P:DNA metabolic process"/>
    <property type="evidence" value="ECO:0007669"/>
    <property type="project" value="UniProtKB-ARBA"/>
</dbReference>
<dbReference type="SMART" id="SM00479">
    <property type="entry name" value="EXOIII"/>
    <property type="match status" value="1"/>
</dbReference>
<evidence type="ECO:0000256" key="3">
    <source>
        <dbReference type="ARBA" id="ARBA00022839"/>
    </source>
</evidence>
<dbReference type="Gene3D" id="3.30.420.10">
    <property type="entry name" value="Ribonuclease H-like superfamily/Ribonuclease H"/>
    <property type="match status" value="1"/>
</dbReference>
<keyword evidence="6" id="KW-1185">Reference proteome</keyword>
<dbReference type="CDD" id="cd06127">
    <property type="entry name" value="DEDDh"/>
    <property type="match status" value="1"/>
</dbReference>
<keyword evidence="2" id="KW-0378">Hydrolase</keyword>
<dbReference type="InterPro" id="IPR013520">
    <property type="entry name" value="Ribonucl_H"/>
</dbReference>
<reference evidence="5 6" key="1">
    <citation type="submission" date="2018-07" db="EMBL/GenBank/DDBJ databases">
        <title>Corallincola holothuriorum sp. nov., a new facultative anaerobe isolated from sea cucumber Apostichopus japonicus.</title>
        <authorList>
            <person name="Xia H."/>
        </authorList>
    </citation>
    <scope>NUCLEOTIDE SEQUENCE [LARGE SCALE GENOMIC DNA]</scope>
    <source>
        <strain evidence="5 6">C4</strain>
    </source>
</reference>
<evidence type="ECO:0000256" key="1">
    <source>
        <dbReference type="ARBA" id="ARBA00022722"/>
    </source>
</evidence>